<sequence>MKKSFGALLISLVMVPTYTKAAVYDLKLVMQDRYEKECAIREDYDLYEFPNIAKVITPYVIKNKFVEERAYVSNTFFLKNVEYRGVPVKKVEFSYGNIAKQMNQTLYFDLSTPKAQKNFAKLKFNFQQNKEYAGLDVEKKGALVSVHCYWPDVNFAMN</sequence>
<feature type="signal peptide" evidence="1">
    <location>
        <begin position="1"/>
        <end position="21"/>
    </location>
</feature>
<dbReference type="RefSeq" id="WP_101237287.1">
    <property type="nucleotide sequence ID" value="NZ_PISJ01000019.1"/>
</dbReference>
<proteinExistence type="predicted"/>
<comment type="caution">
    <text evidence="2">The sequence shown here is derived from an EMBL/GenBank/DDBJ whole genome shotgun (WGS) entry which is preliminary data.</text>
</comment>
<evidence type="ECO:0000313" key="3">
    <source>
        <dbReference type="Proteomes" id="UP000233553"/>
    </source>
</evidence>
<dbReference type="EMBL" id="PISJ01000019">
    <property type="protein sequence ID" value="PKF31966.1"/>
    <property type="molecule type" value="Genomic_DNA"/>
</dbReference>
<keyword evidence="1" id="KW-0732">Signal</keyword>
<accession>A0A2N0WBU4</accession>
<evidence type="ECO:0000256" key="1">
    <source>
        <dbReference type="SAM" id="SignalP"/>
    </source>
</evidence>
<reference evidence="2 3" key="1">
    <citation type="submission" date="2017-12" db="EMBL/GenBank/DDBJ databases">
        <title>Draft Genome sequences of multiple microbial strains isolated from spacecraft associated surfaces.</title>
        <authorList>
            <person name="Seuylemezian A."/>
            <person name="Vaishampayan P."/>
            <person name="Venkateswaran K."/>
        </authorList>
    </citation>
    <scope>NUCLEOTIDE SEQUENCE [LARGE SCALE GENOMIC DNA]</scope>
    <source>
        <strain evidence="2 3">2P01AA</strain>
    </source>
</reference>
<feature type="chain" id="PRO_5014968355" evidence="1">
    <location>
        <begin position="22"/>
        <end position="158"/>
    </location>
</feature>
<gene>
    <name evidence="2" type="ORF">CW311_17170</name>
</gene>
<evidence type="ECO:0000313" key="2">
    <source>
        <dbReference type="EMBL" id="PKF31966.1"/>
    </source>
</evidence>
<name>A0A2N0WBU4_9GAMM</name>
<dbReference type="AlphaFoldDB" id="A0A2N0WBU4"/>
<organism evidence="2 3">
    <name type="scientific">Acinetobacter proteolyticus</name>
    <dbReference type="NCBI Taxonomy" id="1776741"/>
    <lineage>
        <taxon>Bacteria</taxon>
        <taxon>Pseudomonadati</taxon>
        <taxon>Pseudomonadota</taxon>
        <taxon>Gammaproteobacteria</taxon>
        <taxon>Moraxellales</taxon>
        <taxon>Moraxellaceae</taxon>
        <taxon>Acinetobacter</taxon>
    </lineage>
</organism>
<dbReference type="Proteomes" id="UP000233553">
    <property type="component" value="Unassembled WGS sequence"/>
</dbReference>
<protein>
    <submittedName>
        <fullName evidence="2">Uncharacterized protein</fullName>
    </submittedName>
</protein>